<evidence type="ECO:0000313" key="10">
    <source>
        <dbReference type="Proteomes" id="UP001222027"/>
    </source>
</evidence>
<evidence type="ECO:0000256" key="4">
    <source>
        <dbReference type="ARBA" id="ARBA00022777"/>
    </source>
</evidence>
<evidence type="ECO:0000256" key="6">
    <source>
        <dbReference type="PROSITE-ProRule" id="PRU10141"/>
    </source>
</evidence>
<dbReference type="Gene3D" id="1.10.510.10">
    <property type="entry name" value="Transferase(Phosphotransferase) domain 1"/>
    <property type="match status" value="1"/>
</dbReference>
<dbReference type="PROSITE" id="PS00108">
    <property type="entry name" value="PROTEIN_KINASE_ST"/>
    <property type="match status" value="1"/>
</dbReference>
<dbReference type="PANTHER" id="PTHR24058:SF17">
    <property type="entry name" value="HOMEODOMAIN INTERACTING PROTEIN KINASE, ISOFORM D"/>
    <property type="match status" value="1"/>
</dbReference>
<feature type="domain" description="Protein kinase" evidence="8">
    <location>
        <begin position="107"/>
        <end position="449"/>
    </location>
</feature>
<dbReference type="GO" id="GO:0004713">
    <property type="term" value="F:protein tyrosine kinase activity"/>
    <property type="evidence" value="ECO:0007669"/>
    <property type="project" value="TreeGrafter"/>
</dbReference>
<dbReference type="SMART" id="SM00220">
    <property type="entry name" value="S_TKc"/>
    <property type="match status" value="1"/>
</dbReference>
<feature type="binding site" evidence="6">
    <location>
        <position position="136"/>
    </location>
    <ligand>
        <name>ATP</name>
        <dbReference type="ChEBI" id="CHEBI:30616"/>
    </ligand>
</feature>
<dbReference type="PROSITE" id="PS00107">
    <property type="entry name" value="PROTEIN_KINASE_ATP"/>
    <property type="match status" value="1"/>
</dbReference>
<dbReference type="GO" id="GO:0005524">
    <property type="term" value="F:ATP binding"/>
    <property type="evidence" value="ECO:0007669"/>
    <property type="project" value="UniProtKB-UniRule"/>
</dbReference>
<dbReference type="GO" id="GO:0005737">
    <property type="term" value="C:cytoplasm"/>
    <property type="evidence" value="ECO:0007669"/>
    <property type="project" value="TreeGrafter"/>
</dbReference>
<reference evidence="9 10" key="1">
    <citation type="submission" date="2022-12" db="EMBL/GenBank/DDBJ databases">
        <title>Chromosome-scale assembly of the Ensete ventricosum genome.</title>
        <authorList>
            <person name="Dussert Y."/>
            <person name="Stocks J."/>
            <person name="Wendawek A."/>
            <person name="Woldeyes F."/>
            <person name="Nichols R.A."/>
            <person name="Borrell J.S."/>
        </authorList>
    </citation>
    <scope>NUCLEOTIDE SEQUENCE [LARGE SCALE GENOMIC DNA]</scope>
    <source>
        <strain evidence="10">cv. Maze</strain>
        <tissue evidence="9">Seeds</tissue>
    </source>
</reference>
<evidence type="ECO:0000313" key="9">
    <source>
        <dbReference type="EMBL" id="KAJ8500004.1"/>
    </source>
</evidence>
<dbReference type="InterPro" id="IPR050494">
    <property type="entry name" value="Ser_Thr_dual-spec_kinase"/>
</dbReference>
<evidence type="ECO:0000256" key="7">
    <source>
        <dbReference type="SAM" id="MobiDB-lite"/>
    </source>
</evidence>
<comment type="caution">
    <text evidence="9">The sequence shown here is derived from an EMBL/GenBank/DDBJ whole genome shotgun (WGS) entry which is preliminary data.</text>
</comment>
<sequence>MDGGGNGKNKPQAFRPYGSSLSSSGPSLVFGESCATPKRSLVGKLTKGIVETYHKCNPGFKYSDALNWKRFLTNPSTGVKNDGYDNAYSDLILYINLVLCSGSKQRYIVKDILGQGTFAQVAKCWDMETNNYVAIKIIKNQPQYYQHGVFEVHILSMLNQKLDPDDEHHIVRMLDHFLFQNHLCISFEMLGSNLYELTKENKHNGFTLDVIQDLSKQILDALIITRYAGIIHCDLKPENILICTSEKPPKIKVIDFGSACFMSKTIYTYIQSRYYRSPEVLLGYPYTVAIDMWSLGCIVAELYLGFPLFPGESQFDVLKRMTEILGDQPPDNLLRNATKTNNFFKHVGSINQLVDDQSVKRNNSDYQILNEEEFEIRGLKRPKIGKKYFRFVKLEDIVADKASRKNLPDEQLDKERAMCLALIDFLRGLLEFDPAKRWSPLQASHHPFVSREPLLFLDKPLRETPLTPVSHALRVEHDPRQGHQLAAGLSSEVENMNMYLPQNSSKVLLVPSSHGSSYGSSESHGSYNYSASLDARHVPFCHGNGFGVTPSYNFRPTSLGASPSQFTYPSLKVQESNMFQGEYASHSPAEGSFHGFPWGKASKFNREGKHHQAYIGSSGIQPHENSFKHYHGLCDDEMSSSYEDSNNQRLVSSSTFSARMREVSLDKPESSYLPFDPGDWDPNYSDESLVQGDCSEINSLALGFDSVIHLGCSMGLSNQTSGIGTFPLNHQQALVGSNYMYADSRNPPVIQGLHSGYAHPLSLPHSVSRKGAGEIGGLSFATNLTLFLDGVFPAQEMRDIRCVLDIQFAFERTATPTYGLPIQEVGICIAGN</sequence>
<dbReference type="AlphaFoldDB" id="A0AAV8PVZ7"/>
<organism evidence="9 10">
    <name type="scientific">Ensete ventricosum</name>
    <name type="common">Abyssinian banana</name>
    <name type="synonym">Musa ensete</name>
    <dbReference type="NCBI Taxonomy" id="4639"/>
    <lineage>
        <taxon>Eukaryota</taxon>
        <taxon>Viridiplantae</taxon>
        <taxon>Streptophyta</taxon>
        <taxon>Embryophyta</taxon>
        <taxon>Tracheophyta</taxon>
        <taxon>Spermatophyta</taxon>
        <taxon>Magnoliopsida</taxon>
        <taxon>Liliopsida</taxon>
        <taxon>Zingiberales</taxon>
        <taxon>Musaceae</taxon>
        <taxon>Ensete</taxon>
    </lineage>
</organism>
<feature type="region of interest" description="Disordered" evidence="7">
    <location>
        <begin position="1"/>
        <end position="21"/>
    </location>
</feature>
<dbReference type="Proteomes" id="UP001222027">
    <property type="component" value="Unassembled WGS sequence"/>
</dbReference>
<dbReference type="GO" id="GO:0004674">
    <property type="term" value="F:protein serine/threonine kinase activity"/>
    <property type="evidence" value="ECO:0007669"/>
    <property type="project" value="UniProtKB-KW"/>
</dbReference>
<dbReference type="EMBL" id="JAQQAF010000003">
    <property type="protein sequence ID" value="KAJ8500004.1"/>
    <property type="molecule type" value="Genomic_DNA"/>
</dbReference>
<keyword evidence="10" id="KW-1185">Reference proteome</keyword>
<dbReference type="Gene3D" id="3.30.200.20">
    <property type="entry name" value="Phosphorylase Kinase, domain 1"/>
    <property type="match status" value="1"/>
</dbReference>
<keyword evidence="2" id="KW-0808">Transferase</keyword>
<keyword evidence="3 6" id="KW-0547">Nucleotide-binding</keyword>
<keyword evidence="1" id="KW-0723">Serine/threonine-protein kinase</keyword>
<dbReference type="InterPro" id="IPR017441">
    <property type="entry name" value="Protein_kinase_ATP_BS"/>
</dbReference>
<dbReference type="InterPro" id="IPR008271">
    <property type="entry name" value="Ser/Thr_kinase_AS"/>
</dbReference>
<dbReference type="Pfam" id="PF00069">
    <property type="entry name" value="Pkinase"/>
    <property type="match status" value="1"/>
</dbReference>
<protein>
    <recommendedName>
        <fullName evidence="8">Protein kinase domain-containing protein</fullName>
    </recommendedName>
</protein>
<proteinExistence type="predicted"/>
<evidence type="ECO:0000256" key="3">
    <source>
        <dbReference type="ARBA" id="ARBA00022741"/>
    </source>
</evidence>
<dbReference type="PROSITE" id="PS50011">
    <property type="entry name" value="PROTEIN_KINASE_DOM"/>
    <property type="match status" value="1"/>
</dbReference>
<keyword evidence="5 6" id="KW-0067">ATP-binding</keyword>
<dbReference type="PANTHER" id="PTHR24058">
    <property type="entry name" value="DUAL SPECIFICITY PROTEIN KINASE"/>
    <property type="match status" value="1"/>
</dbReference>
<dbReference type="InterPro" id="IPR011009">
    <property type="entry name" value="Kinase-like_dom_sf"/>
</dbReference>
<accession>A0AAV8PVZ7</accession>
<gene>
    <name evidence="9" type="ORF">OPV22_010556</name>
</gene>
<dbReference type="SUPFAM" id="SSF56112">
    <property type="entry name" value="Protein kinase-like (PK-like)"/>
    <property type="match status" value="1"/>
</dbReference>
<evidence type="ECO:0000256" key="5">
    <source>
        <dbReference type="ARBA" id="ARBA00022840"/>
    </source>
</evidence>
<evidence type="ECO:0000259" key="8">
    <source>
        <dbReference type="PROSITE" id="PS50011"/>
    </source>
</evidence>
<keyword evidence="4" id="KW-0418">Kinase</keyword>
<name>A0AAV8PVZ7_ENSVE</name>
<evidence type="ECO:0000256" key="2">
    <source>
        <dbReference type="ARBA" id="ARBA00022679"/>
    </source>
</evidence>
<evidence type="ECO:0000256" key="1">
    <source>
        <dbReference type="ARBA" id="ARBA00022527"/>
    </source>
</evidence>
<dbReference type="InterPro" id="IPR000719">
    <property type="entry name" value="Prot_kinase_dom"/>
</dbReference>